<proteinExistence type="predicted"/>
<keyword evidence="2" id="KW-1185">Reference proteome</keyword>
<organism evidence="1 2">
    <name type="scientific">Olea europaea subsp. europaea</name>
    <dbReference type="NCBI Taxonomy" id="158383"/>
    <lineage>
        <taxon>Eukaryota</taxon>
        <taxon>Viridiplantae</taxon>
        <taxon>Streptophyta</taxon>
        <taxon>Embryophyta</taxon>
        <taxon>Tracheophyta</taxon>
        <taxon>Spermatophyta</taxon>
        <taxon>Magnoliopsida</taxon>
        <taxon>eudicotyledons</taxon>
        <taxon>Gunneridae</taxon>
        <taxon>Pentapetalae</taxon>
        <taxon>asterids</taxon>
        <taxon>lamiids</taxon>
        <taxon>Lamiales</taxon>
        <taxon>Oleaceae</taxon>
        <taxon>Oleeae</taxon>
        <taxon>Olea</taxon>
    </lineage>
</organism>
<reference evidence="1 2" key="1">
    <citation type="submission" date="2019-12" db="EMBL/GenBank/DDBJ databases">
        <authorList>
            <person name="Alioto T."/>
            <person name="Alioto T."/>
            <person name="Gomez Garrido J."/>
        </authorList>
    </citation>
    <scope>NUCLEOTIDE SEQUENCE [LARGE SCALE GENOMIC DNA]</scope>
</reference>
<evidence type="ECO:0000313" key="2">
    <source>
        <dbReference type="Proteomes" id="UP000594638"/>
    </source>
</evidence>
<dbReference type="Proteomes" id="UP000594638">
    <property type="component" value="Unassembled WGS sequence"/>
</dbReference>
<evidence type="ECO:0000313" key="1">
    <source>
        <dbReference type="EMBL" id="CAA3023145.1"/>
    </source>
</evidence>
<dbReference type="EMBL" id="CACTIH010009084">
    <property type="protein sequence ID" value="CAA3023145.1"/>
    <property type="molecule type" value="Genomic_DNA"/>
</dbReference>
<dbReference type="Gramene" id="OE9A020990T1">
    <property type="protein sequence ID" value="OE9A020990C1"/>
    <property type="gene ID" value="OE9A020990"/>
</dbReference>
<dbReference type="AlphaFoldDB" id="A0A8S0UY64"/>
<sequence length="201" mass="22636">MSETRPDRNRDEALFSSISRRFVGMAMSGTQPNFQAFKVVSGSRCVGHVQDASDPCFLGHDVQALSKMRLGHGHVRVVSWPQQGWRLIFRHIFAVSGTRCAGHVQDATGTYPDFQDATGIHPDFHVFLVNFLDTICRQCPGCIRAAVGMQPDFQTFLGLDVQVMSETRHDHDRDGAKFLGNFWQFWDTVWRPSLGCDMDVS</sequence>
<comment type="caution">
    <text evidence="1">The sequence shown here is derived from an EMBL/GenBank/DDBJ whole genome shotgun (WGS) entry which is preliminary data.</text>
</comment>
<name>A0A8S0UY64_OLEEU</name>
<protein>
    <submittedName>
        <fullName evidence="1">Uncharacterized protein</fullName>
    </submittedName>
</protein>
<gene>
    <name evidence="1" type="ORF">OLEA9_A020990</name>
</gene>
<accession>A0A8S0UY64</accession>